<dbReference type="SUPFAM" id="SSF53335">
    <property type="entry name" value="S-adenosyl-L-methionine-dependent methyltransferases"/>
    <property type="match status" value="1"/>
</dbReference>
<dbReference type="Gene3D" id="3.40.50.150">
    <property type="entry name" value="Vaccinia Virus protein VP39"/>
    <property type="match status" value="1"/>
</dbReference>
<dbReference type="AlphaFoldDB" id="A0A6C0J3T6"/>
<reference evidence="1" key="1">
    <citation type="journal article" date="2020" name="Nature">
        <title>Giant virus diversity and host interactions through global metagenomics.</title>
        <authorList>
            <person name="Schulz F."/>
            <person name="Roux S."/>
            <person name="Paez-Espino D."/>
            <person name="Jungbluth S."/>
            <person name="Walsh D.A."/>
            <person name="Denef V.J."/>
            <person name="McMahon K.D."/>
            <person name="Konstantinidis K.T."/>
            <person name="Eloe-Fadrosh E.A."/>
            <person name="Kyrpides N.C."/>
            <person name="Woyke T."/>
        </authorList>
    </citation>
    <scope>NUCLEOTIDE SEQUENCE</scope>
    <source>
        <strain evidence="1">GVMAG-M-3300025699-48</strain>
    </source>
</reference>
<evidence type="ECO:0000313" key="1">
    <source>
        <dbReference type="EMBL" id="QHT99440.1"/>
    </source>
</evidence>
<dbReference type="InterPro" id="IPR029063">
    <property type="entry name" value="SAM-dependent_MTases_sf"/>
</dbReference>
<evidence type="ECO:0008006" key="2">
    <source>
        <dbReference type="Google" id="ProtNLM"/>
    </source>
</evidence>
<sequence length="258" mass="30122">MEQLLQQFSKHVGNRNFNPQLRDEFVKEHATNIPNDSKVLDVSSGAKPYKNYFKHCNYTSHEFDGNSNITDVFRGEIAEKQHDIYSPIGAIPMPDNEYDFIICTEVFEHIPEPIKAMEEFVRLCKPGGNILITAPFTSGIHQEPYHFYAGFSPFFYNYLKEKYDLDITAFKSQGDIFLLQNQEIQRCLQHVHPIIQENNTLQTAYNQIKQFLYNYTLHMSDLISNQLDEYNTPEKMTEMLSNVNQFTIGYCVLFQKNT</sequence>
<proteinExistence type="predicted"/>
<protein>
    <recommendedName>
        <fullName evidence="2">Methyltransferase type 11 domain-containing protein</fullName>
    </recommendedName>
</protein>
<accession>A0A6C0J3T6</accession>
<name>A0A6C0J3T6_9ZZZZ</name>
<dbReference type="CDD" id="cd02440">
    <property type="entry name" value="AdoMet_MTases"/>
    <property type="match status" value="1"/>
</dbReference>
<dbReference type="EMBL" id="MN740308">
    <property type="protein sequence ID" value="QHT99440.1"/>
    <property type="molecule type" value="Genomic_DNA"/>
</dbReference>
<dbReference type="Pfam" id="PF13489">
    <property type="entry name" value="Methyltransf_23"/>
    <property type="match status" value="1"/>
</dbReference>
<organism evidence="1">
    <name type="scientific">viral metagenome</name>
    <dbReference type="NCBI Taxonomy" id="1070528"/>
    <lineage>
        <taxon>unclassified sequences</taxon>
        <taxon>metagenomes</taxon>
        <taxon>organismal metagenomes</taxon>
    </lineage>
</organism>